<dbReference type="InterPro" id="IPR000299">
    <property type="entry name" value="FERM_domain"/>
</dbReference>
<feature type="coiled-coil region" evidence="1">
    <location>
        <begin position="1101"/>
        <end position="1166"/>
    </location>
</feature>
<accession>A0A8S1N5M9</accession>
<sequence>MFNNTAWMINSTPCWVFIEGMYQKGNIQKLLNQRSEARILLSDDKICDVPVNQIQRASNSKAIDLTELPYINEPEILFKIKNNVYLDRQVLIQNVNTNLSDFIQYKKYIDERLIINQVPPHIFSLLFFAYLNLDLGKSSQLFITGNQGYGKTQVITDLVSFLSKDYIIYYNLIKSLITNIDGHTQGVINYRFIFKQKKITGFVVQLYYIDISDYHKMQFFSQNLGDIPNSNLQKITSEQKIEDGQQYQQFVQQIIDILNGLTSLNDNIQMISILDYPGQTNLITNYISELIEQIYLQHTFKNCQQQLIQDQLQELYNQIQYEDNKTFLDNLEQQNEIPQSLMKLKNLVQKDIQLLYIRCIKDKQDLKQYRIFDSIKFFQSSYPHRMTYNEFYQRFHHLDVFNRKIPLQKHINSNQDMKALVREISKRLTQSKGLLFGQNQVYFKKEAYENINKLLCSHNKKINSFAKIIQKAYRVRQFKNAILKCVKKIKSIQDGTNQQQELQQTIEEKDDQKQNSTQEIQWENLIEISDLDSYQLLNEEQLQQYKKLKITFLQQKQQCLLDGKEYEEIYNTGFQLLSQEQQIQREKNILNKKLQEQLKELEAIEKEVSDQESYSLLTFEQKLQYLNLKKQEQTQVAFNLLDQNQQHQIKQSKRLKRMKEFQDKIYQQLEPFLSDLEAYKQLTTGQQNEYKKQKLESKKSVSIQLLNEQQQFNRRQNLINQRPRQIQKKQFLIDDYLSDSTSFQLLDFNQREVYIEQKKANYPLKILQNKVRYGYDIDISDPESFQLLENKEEYLKNKEKLSLFQDISDIEAFLAISDVEEYINRKKEGLFCISKKLANQEKYEALKQQRYQAQQRLDELNLIRHDLLDSNAFRLLKDEQWKVRKQQLIEQKQQQQIKYSESVAFQLLSIDKKNERKILEQKEIAKKNILNPFLFENYLNPNSSVAFRLLQNKDVVYNKLSLAYTLLKDKNLRDQQLKELIIYPWEKVESYKEKSNLLQLKLSRYEKEKQDQGIVDFSDYEAYLLLDEDQLKDYKNNSYSLLDDEQKQIHRRIMKSKLKSDSNHSDLESFNLLSDDSKQKYNKMKIQDVSDYCAYDALENKQQYEIEKQNKITHLNQIEENGYKIYFGQTPQIFTIQEYEDFINNQKKIQKKIEEEEYEYIKKQQEEEKRKQKKCDLPRKFIIQDLIQNPHSQHFAIYEKVQQNKKLLDIRSTIDKNFNFEFDNELFQKLQNNQFKDYCSKVINHQGDQIDKIMKCQTDNLKKPLTKIQNERVVLNVFKSITKFAHMKRSSVTTKEHLERIVCNLIGTNAQIELPPPPKSLQRSQAVDMDALKKSMEFEITSKQFNDEVQIENNQEIREEIFLQLFKQIEGNTKDHLYYLLRLCIVITHCIPLMHPLPFIQYLIEQLQKPENKLFKEPEICKYTKQIIKNLSVNTEEKVFKDEIKTQLIPRVYLPSKEEIQLMFECKQPIVKLMIHSDTPLWIELEHHYSVQQVIKQICNLINQQNNWMFFGLMVAQSRNERVFNTLYLDESANFFDILNKLEFHEEINNNVYKLNKRFQIYIRIKEYFQFEEDDQDLLDLLFYQLSFDVKRGCFNIKEDELSILQELEIYIKYGGNSISSKYNLKDKMAAKLQYLKVIQLASNINLPIFQK</sequence>
<gene>
    <name evidence="3" type="ORF">PSON_ATCC_30995.1.T0460229</name>
</gene>
<dbReference type="InterPro" id="IPR001609">
    <property type="entry name" value="Myosin_head_motor_dom-like"/>
</dbReference>
<name>A0A8S1N5M9_9CILI</name>
<keyword evidence="4" id="KW-1185">Reference proteome</keyword>
<feature type="domain" description="FERM" evidence="2">
    <location>
        <begin position="1469"/>
        <end position="1652"/>
    </location>
</feature>
<evidence type="ECO:0000313" key="4">
    <source>
        <dbReference type="Proteomes" id="UP000692954"/>
    </source>
</evidence>
<evidence type="ECO:0000256" key="1">
    <source>
        <dbReference type="SAM" id="Coils"/>
    </source>
</evidence>
<dbReference type="GO" id="GO:0003774">
    <property type="term" value="F:cytoskeletal motor activity"/>
    <property type="evidence" value="ECO:0007669"/>
    <property type="project" value="InterPro"/>
</dbReference>
<dbReference type="SMART" id="SM00242">
    <property type="entry name" value="MYSc"/>
    <property type="match status" value="1"/>
</dbReference>
<feature type="coiled-coil region" evidence="1">
    <location>
        <begin position="576"/>
        <end position="614"/>
    </location>
</feature>
<evidence type="ECO:0000259" key="2">
    <source>
        <dbReference type="PROSITE" id="PS50057"/>
    </source>
</evidence>
<evidence type="ECO:0000313" key="3">
    <source>
        <dbReference type="EMBL" id="CAD8084355.1"/>
    </source>
</evidence>
<dbReference type="GO" id="GO:0005524">
    <property type="term" value="F:ATP binding"/>
    <property type="evidence" value="ECO:0007669"/>
    <property type="project" value="InterPro"/>
</dbReference>
<dbReference type="GO" id="GO:0016459">
    <property type="term" value="C:myosin complex"/>
    <property type="evidence" value="ECO:0007669"/>
    <property type="project" value="InterPro"/>
</dbReference>
<proteinExistence type="predicted"/>
<dbReference type="EMBL" id="CAJJDN010000046">
    <property type="protein sequence ID" value="CAD8084355.1"/>
    <property type="molecule type" value="Genomic_DNA"/>
</dbReference>
<dbReference type="OrthoDB" id="301115at2759"/>
<protein>
    <recommendedName>
        <fullName evidence="2">FERM domain-containing protein</fullName>
    </recommendedName>
</protein>
<organism evidence="3 4">
    <name type="scientific">Paramecium sonneborni</name>
    <dbReference type="NCBI Taxonomy" id="65129"/>
    <lineage>
        <taxon>Eukaryota</taxon>
        <taxon>Sar</taxon>
        <taxon>Alveolata</taxon>
        <taxon>Ciliophora</taxon>
        <taxon>Intramacronucleata</taxon>
        <taxon>Oligohymenophorea</taxon>
        <taxon>Peniculida</taxon>
        <taxon>Parameciidae</taxon>
        <taxon>Paramecium</taxon>
    </lineage>
</organism>
<dbReference type="Proteomes" id="UP000692954">
    <property type="component" value="Unassembled WGS sequence"/>
</dbReference>
<feature type="coiled-coil region" evidence="1">
    <location>
        <begin position="492"/>
        <end position="551"/>
    </location>
</feature>
<keyword evidence="1" id="KW-0175">Coiled coil</keyword>
<dbReference type="PROSITE" id="PS50057">
    <property type="entry name" value="FERM_3"/>
    <property type="match status" value="1"/>
</dbReference>
<comment type="caution">
    <text evidence="3">The sequence shown here is derived from an EMBL/GenBank/DDBJ whole genome shotgun (WGS) entry which is preliminary data.</text>
</comment>
<reference evidence="3" key="1">
    <citation type="submission" date="2021-01" db="EMBL/GenBank/DDBJ databases">
        <authorList>
            <consortium name="Genoscope - CEA"/>
            <person name="William W."/>
        </authorList>
    </citation>
    <scope>NUCLEOTIDE SEQUENCE</scope>
</reference>